<protein>
    <submittedName>
        <fullName evidence="1">Uncharacterized protein</fullName>
    </submittedName>
</protein>
<organism evidence="1 2">
    <name type="scientific">Phytophthora nicotianae P1976</name>
    <dbReference type="NCBI Taxonomy" id="1317066"/>
    <lineage>
        <taxon>Eukaryota</taxon>
        <taxon>Sar</taxon>
        <taxon>Stramenopiles</taxon>
        <taxon>Oomycota</taxon>
        <taxon>Peronosporomycetes</taxon>
        <taxon>Peronosporales</taxon>
        <taxon>Peronosporaceae</taxon>
        <taxon>Phytophthora</taxon>
    </lineage>
</organism>
<dbReference type="AlphaFoldDB" id="A0A081A5P6"/>
<proteinExistence type="predicted"/>
<sequence length="132" mass="14143">MHELCTIHGGGDRCRSEVQKGDLRSNNCDIRQPGSRASSEDSMHIDLTAEECKDTSIGASANEAASVAKAAAVLCHIDGCTTVAEKSDKNGMCQFHAVKPRCNNIGCLNFAHYNSALCLMHLSSDTKDLTDN</sequence>
<gene>
    <name evidence="1" type="ORF">F444_10009</name>
</gene>
<reference evidence="1 2" key="1">
    <citation type="submission" date="2013-11" db="EMBL/GenBank/DDBJ databases">
        <title>The Genome Sequence of Phytophthora parasitica P1976.</title>
        <authorList>
            <consortium name="The Broad Institute Genomics Platform"/>
            <person name="Russ C."/>
            <person name="Tyler B."/>
            <person name="Panabieres F."/>
            <person name="Shan W."/>
            <person name="Tripathy S."/>
            <person name="Grunwald N."/>
            <person name="Machado M."/>
            <person name="Johnson C.S."/>
            <person name="Walker B."/>
            <person name="Young S."/>
            <person name="Zeng Q."/>
            <person name="Gargeya S."/>
            <person name="Fitzgerald M."/>
            <person name="Haas B."/>
            <person name="Abouelleil A."/>
            <person name="Allen A.W."/>
            <person name="Alvarado L."/>
            <person name="Arachchi H.M."/>
            <person name="Berlin A.M."/>
            <person name="Chapman S.B."/>
            <person name="Gainer-Dewar J."/>
            <person name="Goldberg J."/>
            <person name="Griggs A."/>
            <person name="Gujja S."/>
            <person name="Hansen M."/>
            <person name="Howarth C."/>
            <person name="Imamovic A."/>
            <person name="Ireland A."/>
            <person name="Larimer J."/>
            <person name="McCowan C."/>
            <person name="Murphy C."/>
            <person name="Pearson M."/>
            <person name="Poon T.W."/>
            <person name="Priest M."/>
            <person name="Roberts A."/>
            <person name="Saif S."/>
            <person name="Shea T."/>
            <person name="Sisk P."/>
            <person name="Sykes S."/>
            <person name="Wortman J."/>
            <person name="Nusbaum C."/>
            <person name="Birren B."/>
        </authorList>
    </citation>
    <scope>NUCLEOTIDE SEQUENCE [LARGE SCALE GENOMIC DNA]</scope>
    <source>
        <strain evidence="1 2">P1976</strain>
    </source>
</reference>
<accession>A0A081A5P6</accession>
<comment type="caution">
    <text evidence="1">The sequence shown here is derived from an EMBL/GenBank/DDBJ whole genome shotgun (WGS) entry which is preliminary data.</text>
</comment>
<dbReference type="EMBL" id="ANJA01001825">
    <property type="protein sequence ID" value="ETO74207.1"/>
    <property type="molecule type" value="Genomic_DNA"/>
</dbReference>
<evidence type="ECO:0000313" key="1">
    <source>
        <dbReference type="EMBL" id="ETO74207.1"/>
    </source>
</evidence>
<evidence type="ECO:0000313" key="2">
    <source>
        <dbReference type="Proteomes" id="UP000028582"/>
    </source>
</evidence>
<name>A0A081A5P6_PHYNI</name>
<dbReference type="Proteomes" id="UP000028582">
    <property type="component" value="Unassembled WGS sequence"/>
</dbReference>